<name>A0A4V2VT77_9SPHI</name>
<proteinExistence type="predicted"/>
<dbReference type="AlphaFoldDB" id="A0A4V2VT77"/>
<protein>
    <submittedName>
        <fullName evidence="1">Uncharacterized protein</fullName>
    </submittedName>
</protein>
<comment type="caution">
    <text evidence="1">The sequence shown here is derived from an EMBL/GenBank/DDBJ whole genome shotgun (WGS) entry which is preliminary data.</text>
</comment>
<evidence type="ECO:0000313" key="1">
    <source>
        <dbReference type="EMBL" id="TCV05258.1"/>
    </source>
</evidence>
<dbReference type="EMBL" id="SMBZ01000079">
    <property type="protein sequence ID" value="TCV05258.1"/>
    <property type="molecule type" value="Genomic_DNA"/>
</dbReference>
<accession>A0A4V2VT77</accession>
<sequence length="324" mass="36976">MLPMKKNLYYLIFSLFVIIGCKKNELNLLSPEEIHTKEIIEAYKNYFPGISRYPKVYKADGLGLDTRVVVGIDGQEMFLGLAEKFDVLVKGTFDISQYIDSTYSFHKVEMQTKGLGVFILHFKKMDGISGQGDLYKTLMVNSLSISSYESALYPLQNVITGDKLQNLEYLYKTENIVSFVHNAQIWSYNPLGDYKSKVEFFGNSDPQIYLEAAPFVAKTVNLSGDGHTKHKLSDAVNSNIITLALKSKNEQILWSKDYAVSDWILQDGENRYNASFIYDNHNSISIVTRESGKRFIDGQLRDYKKNTVLYINKVTGQIYNTLLF</sequence>
<organism evidence="1 2">
    <name type="scientific">Sphingobacterium alimentarium</name>
    <dbReference type="NCBI Taxonomy" id="797292"/>
    <lineage>
        <taxon>Bacteria</taxon>
        <taxon>Pseudomonadati</taxon>
        <taxon>Bacteroidota</taxon>
        <taxon>Sphingobacteriia</taxon>
        <taxon>Sphingobacteriales</taxon>
        <taxon>Sphingobacteriaceae</taxon>
        <taxon>Sphingobacterium</taxon>
    </lineage>
</organism>
<reference evidence="1 2" key="1">
    <citation type="submission" date="2019-03" db="EMBL/GenBank/DDBJ databases">
        <title>Genomic Encyclopedia of Type Strains, Phase IV (KMG-IV): sequencing the most valuable type-strain genomes for metagenomic binning, comparative biology and taxonomic classification.</title>
        <authorList>
            <person name="Goeker M."/>
        </authorList>
    </citation>
    <scope>NUCLEOTIDE SEQUENCE [LARGE SCALE GENOMIC DNA]</scope>
    <source>
        <strain evidence="1 2">DSM 22362</strain>
    </source>
</reference>
<evidence type="ECO:0000313" key="2">
    <source>
        <dbReference type="Proteomes" id="UP000295197"/>
    </source>
</evidence>
<dbReference type="PROSITE" id="PS51257">
    <property type="entry name" value="PROKAR_LIPOPROTEIN"/>
    <property type="match status" value="1"/>
</dbReference>
<dbReference type="Proteomes" id="UP000295197">
    <property type="component" value="Unassembled WGS sequence"/>
</dbReference>
<gene>
    <name evidence="1" type="ORF">EDC17_10795</name>
</gene>
<keyword evidence="2" id="KW-1185">Reference proteome</keyword>